<gene>
    <name evidence="1" type="ORF">J07HQW2_02501</name>
</gene>
<organism evidence="1 2">
    <name type="scientific">Haloquadratum walsbyi J07HQW2</name>
    <dbReference type="NCBI Taxonomy" id="1238425"/>
    <lineage>
        <taxon>Archaea</taxon>
        <taxon>Methanobacteriati</taxon>
        <taxon>Methanobacteriota</taxon>
        <taxon>Stenosarchaea group</taxon>
        <taxon>Halobacteria</taxon>
        <taxon>Halobacteriales</taxon>
        <taxon>Haloferacaceae</taxon>
        <taxon>Haloquadratum</taxon>
    </lineage>
</organism>
<dbReference type="AlphaFoldDB" id="U1MZT4"/>
<reference evidence="1 2" key="1">
    <citation type="journal article" date="2013" name="PLoS ONE">
        <title>Assembly-driven community genomics of a hypersaline microbial ecosystem.</title>
        <authorList>
            <person name="Podell S."/>
            <person name="Ugalde J.A."/>
            <person name="Narasingarao P."/>
            <person name="Banfield J.F."/>
            <person name="Heidelberg K.B."/>
            <person name="Allen E.E."/>
        </authorList>
    </citation>
    <scope>NUCLEOTIDE SEQUENCE [LARGE SCALE GENOMIC DNA]</scope>
    <source>
        <strain evidence="2">J07HQW2</strain>
    </source>
</reference>
<evidence type="ECO:0000313" key="2">
    <source>
        <dbReference type="Proteomes" id="UP000030710"/>
    </source>
</evidence>
<dbReference type="STRING" id="1238425.J07HQW2_02501"/>
<name>U1MZT4_9EURY</name>
<dbReference type="Proteomes" id="UP000030710">
    <property type="component" value="Unassembled WGS sequence"/>
</dbReference>
<proteinExistence type="predicted"/>
<feature type="non-terminal residue" evidence="1">
    <location>
        <position position="1"/>
    </location>
</feature>
<accession>U1MZT4</accession>
<protein>
    <submittedName>
        <fullName evidence="1">Uncharacterized protein</fullName>
    </submittedName>
</protein>
<evidence type="ECO:0000313" key="1">
    <source>
        <dbReference type="EMBL" id="ERG96034.1"/>
    </source>
</evidence>
<dbReference type="HOGENOM" id="CLU_1735187_0_0_2"/>
<dbReference type="EMBL" id="KE356561">
    <property type="protein sequence ID" value="ERG96034.1"/>
    <property type="molecule type" value="Genomic_DNA"/>
</dbReference>
<sequence>IWRCCRWIRRVDAEPDKKPGALIIERGCILIDWAHITDLAYLIILMFLRRRSLTYHYAIEQQITFDRIISETQKPTVEITLSPMGGNRHQSTTPPYFAHRGNRFALSLRKGTPLEYVEYYIRSDDAPAMSMIYCPSKKEVTNLILRQQFFE</sequence>